<proteinExistence type="predicted"/>
<dbReference type="GO" id="GO:0017000">
    <property type="term" value="P:antibiotic biosynthetic process"/>
    <property type="evidence" value="ECO:0007669"/>
    <property type="project" value="UniProtKB-ARBA"/>
</dbReference>
<dbReference type="AlphaFoldDB" id="A0A162K6M2"/>
<reference evidence="2 3" key="1">
    <citation type="submission" date="2015-12" db="EMBL/GenBank/DDBJ databases">
        <title>Genome sequence of Tistrella mobilis MCCC 1A02139.</title>
        <authorList>
            <person name="Lu L."/>
            <person name="Lai Q."/>
            <person name="Shao Z."/>
            <person name="Qian P."/>
        </authorList>
    </citation>
    <scope>NUCLEOTIDE SEQUENCE [LARGE SCALE GENOMIC DNA]</scope>
    <source>
        <strain evidence="2 3">MCCC 1A02139</strain>
    </source>
</reference>
<dbReference type="PANTHER" id="PTHR48050">
    <property type="entry name" value="STEROL 3-BETA-GLUCOSYLTRANSFERASE"/>
    <property type="match status" value="1"/>
</dbReference>
<feature type="domain" description="Erythromycin biosynthesis protein CIII-like C-terminal" evidence="1">
    <location>
        <begin position="281"/>
        <end position="406"/>
    </location>
</feature>
<evidence type="ECO:0000313" key="2">
    <source>
        <dbReference type="EMBL" id="KYO50577.1"/>
    </source>
</evidence>
<gene>
    <name evidence="2" type="ORF">AUP44_12445</name>
</gene>
<dbReference type="CDD" id="cd03784">
    <property type="entry name" value="GT1_Gtf-like"/>
    <property type="match status" value="1"/>
</dbReference>
<evidence type="ECO:0000313" key="3">
    <source>
        <dbReference type="Proteomes" id="UP000075787"/>
    </source>
</evidence>
<dbReference type="InterPro" id="IPR002213">
    <property type="entry name" value="UDP_glucos_trans"/>
</dbReference>
<protein>
    <submittedName>
        <fullName evidence="2">Glycosyl transferase</fullName>
    </submittedName>
</protein>
<dbReference type="FunFam" id="3.40.50.2000:FF:000009">
    <property type="entry name" value="Sterol 3-beta-glucosyltransferase UGT80A2"/>
    <property type="match status" value="1"/>
</dbReference>
<dbReference type="SUPFAM" id="SSF53756">
    <property type="entry name" value="UDP-Glycosyltransferase/glycogen phosphorylase"/>
    <property type="match status" value="1"/>
</dbReference>
<dbReference type="EMBL" id="LPZR01000196">
    <property type="protein sequence ID" value="KYO50577.1"/>
    <property type="molecule type" value="Genomic_DNA"/>
</dbReference>
<dbReference type="InterPro" id="IPR010610">
    <property type="entry name" value="EryCIII-like_C"/>
</dbReference>
<dbReference type="GO" id="GO:0016758">
    <property type="term" value="F:hexosyltransferase activity"/>
    <property type="evidence" value="ECO:0007669"/>
    <property type="project" value="UniProtKB-ARBA"/>
</dbReference>
<keyword evidence="2" id="KW-0808">Transferase</keyword>
<comment type="caution">
    <text evidence="2">The sequence shown here is derived from an EMBL/GenBank/DDBJ whole genome shotgun (WGS) entry which is preliminary data.</text>
</comment>
<dbReference type="PANTHER" id="PTHR48050:SF13">
    <property type="entry name" value="STEROL 3-BETA-GLUCOSYLTRANSFERASE UGT80A2"/>
    <property type="match status" value="1"/>
</dbReference>
<dbReference type="Proteomes" id="UP000075787">
    <property type="component" value="Unassembled WGS sequence"/>
</dbReference>
<dbReference type="InterPro" id="IPR050426">
    <property type="entry name" value="Glycosyltransferase_28"/>
</dbReference>
<accession>A0A162K6M2</accession>
<sequence length="410" mass="43389">MKFTIVTYGTEGDTRPLAVLARGLMDAGHRVRLLADASTLSSAYALGVPATGLSGDIRQDLQPGEVLSDLVGDPDGVDGTARAAAKVVNPLVEGWMRQVLAAAAGSDAILPSALAAFVGLSVAECLKVPAIGLGTIPLSPTSAFPSPFIRPGRVFRPFNRLSHRLVNERFWRGFAESTNAARRRVCGLPPRLHAWRDHPMLYGISPGLVPRPGDWPVTARVCGQWVRPAAAWTPPPALEEFLSAGPPPVYIGFGSMAGIDPRLLTRELSRLARRHRIVFSPGWSRVDPRDLPDAVFVIGEAPHDRLFPRMSVVIHHGGAGTSHSAVRAGVPSVVVPFAVDNAFWADRLRRAGVAPPPVDIARLDADRLDAAIAVAGRPEMRARAGALAAAMTAEDGVADAVAAIEALVAA</sequence>
<dbReference type="OrthoDB" id="9805366at2"/>
<name>A0A162K6M2_9PROT</name>
<dbReference type="RefSeq" id="WP_062767840.1">
    <property type="nucleotide sequence ID" value="NZ_CP121045.1"/>
</dbReference>
<evidence type="ECO:0000259" key="1">
    <source>
        <dbReference type="Pfam" id="PF06722"/>
    </source>
</evidence>
<dbReference type="Pfam" id="PF06722">
    <property type="entry name" value="EryCIII-like_C"/>
    <property type="match status" value="1"/>
</dbReference>
<organism evidence="2 3">
    <name type="scientific">Tistrella mobilis</name>
    <dbReference type="NCBI Taxonomy" id="171437"/>
    <lineage>
        <taxon>Bacteria</taxon>
        <taxon>Pseudomonadati</taxon>
        <taxon>Pseudomonadota</taxon>
        <taxon>Alphaproteobacteria</taxon>
        <taxon>Geminicoccales</taxon>
        <taxon>Geminicoccaceae</taxon>
        <taxon>Tistrella</taxon>
    </lineage>
</organism>
<dbReference type="GeneID" id="97242099"/>
<dbReference type="Gene3D" id="3.40.50.2000">
    <property type="entry name" value="Glycogen Phosphorylase B"/>
    <property type="match status" value="2"/>
</dbReference>
<dbReference type="GO" id="GO:0008194">
    <property type="term" value="F:UDP-glycosyltransferase activity"/>
    <property type="evidence" value="ECO:0007669"/>
    <property type="project" value="InterPro"/>
</dbReference>